<evidence type="ECO:0000313" key="4">
    <source>
        <dbReference type="Proteomes" id="UP001165065"/>
    </source>
</evidence>
<dbReference type="AlphaFoldDB" id="A0A9W7GB57"/>
<evidence type="ECO:0000256" key="2">
    <source>
        <dbReference type="SAM" id="MobiDB-lite"/>
    </source>
</evidence>
<comment type="caution">
    <text evidence="3">The sequence shown here is derived from an EMBL/GenBank/DDBJ whole genome shotgun (WGS) entry which is preliminary data.</text>
</comment>
<feature type="compositionally biased region" description="Low complexity" evidence="2">
    <location>
        <begin position="167"/>
        <end position="185"/>
    </location>
</feature>
<dbReference type="InterPro" id="IPR010994">
    <property type="entry name" value="RuvA_2-like"/>
</dbReference>
<dbReference type="Proteomes" id="UP001165065">
    <property type="component" value="Unassembled WGS sequence"/>
</dbReference>
<feature type="region of interest" description="Disordered" evidence="2">
    <location>
        <begin position="350"/>
        <end position="370"/>
    </location>
</feature>
<dbReference type="EMBL" id="BRYA01000089">
    <property type="protein sequence ID" value="GMI38653.1"/>
    <property type="molecule type" value="Genomic_DNA"/>
</dbReference>
<sequence length="973" mass="105887">MEQYQEIYDILERKRSAKRGHFIIRVMTGTPFTIIHLSPPPPSSTLPDGGPLLNSENLHLSRSSSVLASTFTSPTLFRMKWRDSLLTKYLFENVARTPIIVGKPASASADGGKGGWRWYGRTDGRIPTTALTARPTTGGEEPKQRKARTSKIPGRTIKTNVPTLNKSTKSTFKKSAAPSFKKSFTNTSKNSLPSNSCPPSRKGTVSALISSTLTPTSAVRCRDLIRTARTAESEGFNTEALGMYKGAREYLGDYEGLSRKIDKVERRIMEEGKRIEEMSKVEETTMQAEPIKSTHKGNLDTVEEGTLPSHASDEESEVDVVQVLGEFGDGDDTIDIKNLLGGKWEGVKNGTPRRVKTDEQMEEEEEKEGGGKIMGVISATNIVNTPMKNGTPMRVKADEQVEEEEEEEVVGKTVGVMHATNIVNTPMKNATPMRVKADEQVEEEEEVSVKTKVVIPATNIVKTPMKNATPMRVKADEQVEEEEEVAVKTKVFMPASNIVKTPMKNATPMRVKADEQMEEEEEVVSKIKGVMHATNIVKTPMKNATPMRVKADEQVEEEEEEEVTESAPTAANLISKIVKTPMKNATPLRVVANSQVDEEEEEVAESVPTAANLISKIVKTPMKNATPLRVVANSQVDEEDEEEVAESAPTAATLISKIVKTPMKNATPLRVVANSQVDEEEEEEVAENAPTAATLISKIVKTPMKNATPLRVVANSQVDEEEEEEVAESAPTAANLISKIVKTPMKNATPLRVVANSQVDDDEEEEEELKDCPAALSKLASTPLKGSAGRVEVGSSAFSDEDFLPSPQAPLVEEETAQPPTPPCAPTPPGSKEDSKEKTRLGRTPLKGKPARVALEVVEEGENAAGVVEEEGTEQEGDESDPLLKLLNFGDAEALLELPGVGAKRAANIIKRRSEGAFKEAAELKSVGITKKGVDKIMGMFKGGKENVKENENVKVIKGEGGRRRSRRSVAGN</sequence>
<feature type="region of interest" description="Disordered" evidence="2">
    <location>
        <begin position="128"/>
        <end position="150"/>
    </location>
</feature>
<dbReference type="SUPFAM" id="SSF47781">
    <property type="entry name" value="RuvA domain 2-like"/>
    <property type="match status" value="1"/>
</dbReference>
<gene>
    <name evidence="3" type="ORF">TrCOL_g11501</name>
</gene>
<dbReference type="OrthoDB" id="10655194at2759"/>
<reference evidence="4" key="1">
    <citation type="journal article" date="2023" name="Commun. Biol.">
        <title>Genome analysis of Parmales, the sister group of diatoms, reveals the evolutionary specialization of diatoms from phago-mixotrophs to photoautotrophs.</title>
        <authorList>
            <person name="Ban H."/>
            <person name="Sato S."/>
            <person name="Yoshikawa S."/>
            <person name="Yamada K."/>
            <person name="Nakamura Y."/>
            <person name="Ichinomiya M."/>
            <person name="Sato N."/>
            <person name="Blanc-Mathieu R."/>
            <person name="Endo H."/>
            <person name="Kuwata A."/>
            <person name="Ogata H."/>
        </authorList>
    </citation>
    <scope>NUCLEOTIDE SEQUENCE [LARGE SCALE GENOMIC DNA]</scope>
</reference>
<feature type="compositionally biased region" description="Pro residues" evidence="2">
    <location>
        <begin position="819"/>
        <end position="829"/>
    </location>
</feature>
<feature type="compositionally biased region" description="Acidic residues" evidence="2">
    <location>
        <begin position="857"/>
        <end position="880"/>
    </location>
</feature>
<protein>
    <submittedName>
        <fullName evidence="3">Uncharacterized protein</fullName>
    </submittedName>
</protein>
<name>A0A9W7GB57_9STRA</name>
<keyword evidence="1" id="KW-0175">Coiled coil</keyword>
<feature type="compositionally biased region" description="Basic and acidic residues" evidence="2">
    <location>
        <begin position="831"/>
        <end position="840"/>
    </location>
</feature>
<feature type="region of interest" description="Disordered" evidence="2">
    <location>
        <begin position="167"/>
        <end position="203"/>
    </location>
</feature>
<dbReference type="Gene3D" id="1.10.150.280">
    <property type="entry name" value="AF1531-like domain"/>
    <property type="match status" value="1"/>
</dbReference>
<evidence type="ECO:0000256" key="1">
    <source>
        <dbReference type="SAM" id="Coils"/>
    </source>
</evidence>
<keyword evidence="4" id="KW-1185">Reference proteome</keyword>
<feature type="region of interest" description="Disordered" evidence="2">
    <location>
        <begin position="780"/>
        <end position="880"/>
    </location>
</feature>
<proteinExistence type="predicted"/>
<organism evidence="3 4">
    <name type="scientific">Triparma columacea</name>
    <dbReference type="NCBI Taxonomy" id="722753"/>
    <lineage>
        <taxon>Eukaryota</taxon>
        <taxon>Sar</taxon>
        <taxon>Stramenopiles</taxon>
        <taxon>Ochrophyta</taxon>
        <taxon>Bolidophyceae</taxon>
        <taxon>Parmales</taxon>
        <taxon>Triparmaceae</taxon>
        <taxon>Triparma</taxon>
    </lineage>
</organism>
<evidence type="ECO:0000313" key="3">
    <source>
        <dbReference type="EMBL" id="GMI38653.1"/>
    </source>
</evidence>
<feature type="coiled-coil region" evidence="1">
    <location>
        <begin position="247"/>
        <end position="281"/>
    </location>
</feature>
<feature type="compositionally biased region" description="Polar residues" evidence="2">
    <location>
        <begin position="186"/>
        <end position="198"/>
    </location>
</feature>
<accession>A0A9W7GB57</accession>